<proteinExistence type="predicted"/>
<keyword evidence="2" id="KW-1185">Reference proteome</keyword>
<dbReference type="Proteomes" id="UP000076858">
    <property type="component" value="Unassembled WGS sequence"/>
</dbReference>
<dbReference type="EMBL" id="LRGB01003372">
    <property type="protein sequence ID" value="KZS03058.1"/>
    <property type="molecule type" value="Genomic_DNA"/>
</dbReference>
<protein>
    <submittedName>
        <fullName evidence="1">Uncharacterized protein</fullName>
    </submittedName>
</protein>
<dbReference type="AlphaFoldDB" id="A0A164K8U1"/>
<organism evidence="1 2">
    <name type="scientific">Daphnia magna</name>
    <dbReference type="NCBI Taxonomy" id="35525"/>
    <lineage>
        <taxon>Eukaryota</taxon>
        <taxon>Metazoa</taxon>
        <taxon>Ecdysozoa</taxon>
        <taxon>Arthropoda</taxon>
        <taxon>Crustacea</taxon>
        <taxon>Branchiopoda</taxon>
        <taxon>Diplostraca</taxon>
        <taxon>Cladocera</taxon>
        <taxon>Anomopoda</taxon>
        <taxon>Daphniidae</taxon>
        <taxon>Daphnia</taxon>
    </lineage>
</organism>
<sequence length="66" mass="7658">MLGGRIFLVHRYRASHNHCLRTSAFCPGDRFKVKGKTMELEKKHLSAASEHIEHRFQPHLLTVTMT</sequence>
<evidence type="ECO:0000313" key="1">
    <source>
        <dbReference type="EMBL" id="KZS03058.1"/>
    </source>
</evidence>
<reference evidence="1 2" key="1">
    <citation type="submission" date="2016-03" db="EMBL/GenBank/DDBJ databases">
        <title>EvidentialGene: Evidence-directed Construction of Genes on Genomes.</title>
        <authorList>
            <person name="Gilbert D.G."/>
            <person name="Choi J.-H."/>
            <person name="Mockaitis K."/>
            <person name="Colbourne J."/>
            <person name="Pfrender M."/>
        </authorList>
    </citation>
    <scope>NUCLEOTIDE SEQUENCE [LARGE SCALE GENOMIC DNA]</scope>
    <source>
        <strain evidence="1 2">Xinb3</strain>
        <tissue evidence="1">Complete organism</tissue>
    </source>
</reference>
<gene>
    <name evidence="1" type="ORF">APZ42_034317</name>
</gene>
<comment type="caution">
    <text evidence="1">The sequence shown here is derived from an EMBL/GenBank/DDBJ whole genome shotgun (WGS) entry which is preliminary data.</text>
</comment>
<evidence type="ECO:0000313" key="2">
    <source>
        <dbReference type="Proteomes" id="UP000076858"/>
    </source>
</evidence>
<accession>A0A164K8U1</accession>
<name>A0A164K8U1_9CRUS</name>